<keyword evidence="6 9" id="KW-0472">Membrane</keyword>
<dbReference type="PIRSF" id="PIRSF010361">
    <property type="entry name" value="UCP010361"/>
    <property type="match status" value="1"/>
</dbReference>
<evidence type="ECO:0000256" key="8">
    <source>
        <dbReference type="SAM" id="MobiDB-lite"/>
    </source>
</evidence>
<proteinExistence type="inferred from homology"/>
<feature type="region of interest" description="Disordered" evidence="8">
    <location>
        <begin position="1"/>
        <end position="21"/>
    </location>
</feature>
<reference evidence="10 11" key="1">
    <citation type="journal article" date="2009" name="Stand. Genomic Sci.">
        <title>Complete genome sequence of Saccharomonospora viridis type strain (P101).</title>
        <authorList>
            <person name="Pati A."/>
            <person name="Sikorski J."/>
            <person name="Nolan M."/>
            <person name="Lapidus A."/>
            <person name="Copeland A."/>
            <person name="Glavina Del Rio T."/>
            <person name="Lucas S."/>
            <person name="Chen F."/>
            <person name="Tice H."/>
            <person name="Pitluck S."/>
            <person name="Cheng J.F."/>
            <person name="Chertkov O."/>
            <person name="Brettin T."/>
            <person name="Han C."/>
            <person name="Detter J.C."/>
            <person name="Kuske C."/>
            <person name="Bruce D."/>
            <person name="Goodwin L."/>
            <person name="Chain P."/>
            <person name="D'haeseleer P."/>
            <person name="Chen A."/>
            <person name="Palaniappan K."/>
            <person name="Ivanova N."/>
            <person name="Mavromatis K."/>
            <person name="Mikhailova N."/>
            <person name="Rohde M."/>
            <person name="Tindall B.J."/>
            <person name="Goker M."/>
            <person name="Bristow J."/>
            <person name="Eisen J.A."/>
            <person name="Markowitz V."/>
            <person name="Hugenholtz P."/>
            <person name="Kyrpides N.C."/>
            <person name="Klenk H.P."/>
        </authorList>
    </citation>
    <scope>NUCLEOTIDE SEQUENCE [LARGE SCALE GENOMIC DNA]</scope>
    <source>
        <strain evidence="11">ATCC 15386 / DSM 43017 / JCM 3036 / NBRC 12207 / P101</strain>
    </source>
</reference>
<dbReference type="GO" id="GO:0016758">
    <property type="term" value="F:hexosyltransferase activity"/>
    <property type="evidence" value="ECO:0007669"/>
    <property type="project" value="InterPro"/>
</dbReference>
<feature type="transmembrane region" description="Helical" evidence="9">
    <location>
        <begin position="453"/>
        <end position="474"/>
    </location>
</feature>
<comment type="similarity">
    <text evidence="7">Belongs to the glycosyltransferase 87 family.</text>
</comment>
<evidence type="ECO:0000256" key="7">
    <source>
        <dbReference type="ARBA" id="ARBA00024033"/>
    </source>
</evidence>
<keyword evidence="4 9" id="KW-0812">Transmembrane</keyword>
<dbReference type="Pfam" id="PF09594">
    <property type="entry name" value="GT87"/>
    <property type="match status" value="1"/>
</dbReference>
<feature type="transmembrane region" description="Helical" evidence="9">
    <location>
        <begin position="215"/>
        <end position="245"/>
    </location>
</feature>
<dbReference type="HOGENOM" id="CLU_028876_1_0_11"/>
<evidence type="ECO:0000256" key="2">
    <source>
        <dbReference type="ARBA" id="ARBA00022475"/>
    </source>
</evidence>
<dbReference type="EMBL" id="CP001683">
    <property type="protein sequence ID" value="ACU98877.1"/>
    <property type="molecule type" value="Genomic_DNA"/>
</dbReference>
<comment type="subcellular location">
    <subcellularLocation>
        <location evidence="1">Cell membrane</location>
        <topology evidence="1">Multi-pass membrane protein</topology>
    </subcellularLocation>
</comment>
<dbReference type="InterPro" id="IPR016570">
    <property type="entry name" value="UCP010361"/>
</dbReference>
<accession>C7MS21</accession>
<feature type="region of interest" description="Disordered" evidence="8">
    <location>
        <begin position="508"/>
        <end position="535"/>
    </location>
</feature>
<evidence type="ECO:0000256" key="5">
    <source>
        <dbReference type="ARBA" id="ARBA00022989"/>
    </source>
</evidence>
<feature type="transmembrane region" description="Helical" evidence="9">
    <location>
        <begin position="180"/>
        <end position="203"/>
    </location>
</feature>
<dbReference type="GO" id="GO:0005886">
    <property type="term" value="C:plasma membrane"/>
    <property type="evidence" value="ECO:0007669"/>
    <property type="project" value="UniProtKB-SubCell"/>
</dbReference>
<feature type="transmembrane region" description="Helical" evidence="9">
    <location>
        <begin position="354"/>
        <end position="376"/>
    </location>
</feature>
<feature type="compositionally biased region" description="Polar residues" evidence="8">
    <location>
        <begin position="518"/>
        <end position="535"/>
    </location>
</feature>
<evidence type="ECO:0000313" key="11">
    <source>
        <dbReference type="Proteomes" id="UP000000841"/>
    </source>
</evidence>
<name>C7MS21_SACVD</name>
<evidence type="ECO:0000256" key="9">
    <source>
        <dbReference type="SAM" id="Phobius"/>
    </source>
</evidence>
<dbReference type="eggNOG" id="COG5650">
    <property type="taxonomic scope" value="Bacteria"/>
</dbReference>
<dbReference type="KEGG" id="svi:Svir_39350"/>
<feature type="transmembrane region" description="Helical" evidence="9">
    <location>
        <begin position="286"/>
        <end position="309"/>
    </location>
</feature>
<dbReference type="AlphaFoldDB" id="C7MS21"/>
<evidence type="ECO:0000256" key="4">
    <source>
        <dbReference type="ARBA" id="ARBA00022692"/>
    </source>
</evidence>
<feature type="transmembrane region" description="Helical" evidence="9">
    <location>
        <begin position="251"/>
        <end position="279"/>
    </location>
</feature>
<organism evidence="10 11">
    <name type="scientific">Saccharomonospora viridis (strain ATCC 15386 / DSM 43017 / JCM 3036 / CCUG 5913 / NBRC 12207 / NCIMB 9602 / P101)</name>
    <name type="common">Thermoactinomyces viridis</name>
    <dbReference type="NCBI Taxonomy" id="471857"/>
    <lineage>
        <taxon>Bacteria</taxon>
        <taxon>Bacillati</taxon>
        <taxon>Actinomycetota</taxon>
        <taxon>Actinomycetes</taxon>
        <taxon>Pseudonocardiales</taxon>
        <taxon>Pseudonocardiaceae</taxon>
        <taxon>Saccharomonospora</taxon>
    </lineage>
</organism>
<feature type="transmembrane region" description="Helical" evidence="9">
    <location>
        <begin position="422"/>
        <end position="441"/>
    </location>
</feature>
<keyword evidence="5 9" id="KW-1133">Transmembrane helix</keyword>
<evidence type="ECO:0000313" key="10">
    <source>
        <dbReference type="EMBL" id="ACU98877.1"/>
    </source>
</evidence>
<keyword evidence="3" id="KW-0808">Transferase</keyword>
<dbReference type="InterPro" id="IPR018584">
    <property type="entry name" value="GT87"/>
</dbReference>
<sequence length="535" mass="58717">MSSDSYGSQQTSTPDTASLDASQRVIPSWSDPLAEAVTRPVGGPLGRHAAVGRHWFWTPLRVCLLLAVLGLTAGWFGKAACIQQYVTEQGDIELDWRSGRQYVAMCYSDIVPLYTAERLDEDGTFPYATSWVENEGTEYEQVRYMEYPVLSGLFQWVNAKLAHGWDDAAESGWLPGALPVVVYFNITAFFLSAAWLITVWAVARTARHRIWDAALVAVSPLVVVHAFTNFDALATAAAATGLLAWARRKPVLAGVLLGVGAAAKLYPLFFLGPLLVLCVRAQRLKVWARTAGAAATTWAALNLPFMVFLREGWAEFFRLNTQRDMDPDSLYNVISYFTGWQGFDGPLGPGESPAILNAVSGALFLALCGGIAYVALSAPRRPRVAQLCFLVVAAFLLTNKVWSPQYSLWLVPLAVLAIPRWRLLLGWMVVDALVWAPRMFYYLGVSNKGLPEGWFLGTVVVRDVVVVLLCVLILREIYRPAQDAVRVHGVDDPVGGVLDGAEDRVVLPRRGRRGGGEQPTSADQSRARRNSMSVA</sequence>
<gene>
    <name evidence="10" type="ordered locus">Svir_39350</name>
</gene>
<evidence type="ECO:0000256" key="3">
    <source>
        <dbReference type="ARBA" id="ARBA00022679"/>
    </source>
</evidence>
<dbReference type="RefSeq" id="WP_015788186.1">
    <property type="nucleotide sequence ID" value="NC_013159.1"/>
</dbReference>
<dbReference type="STRING" id="471857.Svir_39350"/>
<keyword evidence="2" id="KW-1003">Cell membrane</keyword>
<dbReference type="Proteomes" id="UP000000841">
    <property type="component" value="Chromosome"/>
</dbReference>
<evidence type="ECO:0000256" key="6">
    <source>
        <dbReference type="ARBA" id="ARBA00023136"/>
    </source>
</evidence>
<protein>
    <submittedName>
        <fullName evidence="10">Predicted integral membrane protein</fullName>
    </submittedName>
</protein>
<keyword evidence="11" id="KW-1185">Reference proteome</keyword>
<feature type="transmembrane region" description="Helical" evidence="9">
    <location>
        <begin position="55"/>
        <end position="76"/>
    </location>
</feature>
<evidence type="ECO:0000256" key="1">
    <source>
        <dbReference type="ARBA" id="ARBA00004651"/>
    </source>
</evidence>